<reference evidence="2 3" key="1">
    <citation type="submission" date="2020-05" db="EMBL/GenBank/DDBJ databases">
        <title>Complete genome sequencing of Campylobacter and Arcobacter type strains.</title>
        <authorList>
            <person name="Miller W.G."/>
            <person name="Yee E."/>
        </authorList>
    </citation>
    <scope>NUCLEOTIDE SEQUENCE [LARGE SCALE GENOMIC DNA]</scope>
    <source>
        <strain evidence="2 3">LMG 25694</strain>
    </source>
</reference>
<evidence type="ECO:0000256" key="1">
    <source>
        <dbReference type="SAM" id="Phobius"/>
    </source>
</evidence>
<keyword evidence="1" id="KW-1133">Transmembrane helix</keyword>
<feature type="transmembrane region" description="Helical" evidence="1">
    <location>
        <begin position="7"/>
        <end position="25"/>
    </location>
</feature>
<proteinExistence type="predicted"/>
<gene>
    <name evidence="2" type="ORF">ADFLV_2433</name>
</gene>
<protein>
    <submittedName>
        <fullName evidence="2">Type II secretion/transformation system, J protein</fullName>
    </submittedName>
</protein>
<dbReference type="RefSeq" id="WP_129011776.1">
    <property type="nucleotide sequence ID" value="NZ_CP053835.1"/>
</dbReference>
<evidence type="ECO:0000313" key="2">
    <source>
        <dbReference type="EMBL" id="QKF78421.1"/>
    </source>
</evidence>
<evidence type="ECO:0000313" key="3">
    <source>
        <dbReference type="Proteomes" id="UP000503313"/>
    </source>
</evidence>
<keyword evidence="3" id="KW-1185">Reference proteome</keyword>
<dbReference type="Pfam" id="PF07963">
    <property type="entry name" value="N_methyl"/>
    <property type="match status" value="1"/>
</dbReference>
<organism evidence="2 3">
    <name type="scientific">Arcobacter defluvii</name>
    <dbReference type="NCBI Taxonomy" id="873191"/>
    <lineage>
        <taxon>Bacteria</taxon>
        <taxon>Pseudomonadati</taxon>
        <taxon>Campylobacterota</taxon>
        <taxon>Epsilonproteobacteria</taxon>
        <taxon>Campylobacterales</taxon>
        <taxon>Arcobacteraceae</taxon>
        <taxon>Arcobacter</taxon>
    </lineage>
</organism>
<dbReference type="AlphaFoldDB" id="A0AAE7BI58"/>
<dbReference type="Proteomes" id="UP000503313">
    <property type="component" value="Chromosome"/>
</dbReference>
<sequence>MKKSFTLLELLISITLFLIIIVFLYKTLDQTKYSNNIFTKKEDSLKHINHLHNIFLEDIAEASSITITTDKNKNSIVKIVTNNTYHNSIFNNITYLINSTNKFIRIESLQVFNEQDPLNATFFDNSYIDELEENIEYFEAKSSGVNYHFFIKQKDKERVFFNMYRIVE</sequence>
<dbReference type="EMBL" id="CP053835">
    <property type="protein sequence ID" value="QKF78421.1"/>
    <property type="molecule type" value="Genomic_DNA"/>
</dbReference>
<name>A0AAE7BI58_9BACT</name>
<keyword evidence="1" id="KW-0812">Transmembrane</keyword>
<accession>A0AAE7BI58</accession>
<dbReference type="InterPro" id="IPR012902">
    <property type="entry name" value="N_methyl_site"/>
</dbReference>
<keyword evidence="1" id="KW-0472">Membrane</keyword>
<dbReference type="KEGG" id="adz:ADFLV_2433"/>